<keyword evidence="2" id="KW-1185">Reference proteome</keyword>
<sequence length="59" mass="6518">MLEVEIGLGVSVTMVAEATFEGNAPTSREAADPLFLRHFLAPDEENPAWFPRVSRANFL</sequence>
<proteinExistence type="predicted"/>
<evidence type="ECO:0000313" key="2">
    <source>
        <dbReference type="Proteomes" id="UP000730739"/>
    </source>
</evidence>
<dbReference type="EMBL" id="JAGILA010000005">
    <property type="protein sequence ID" value="MBP2237451.1"/>
    <property type="molecule type" value="Genomic_DNA"/>
</dbReference>
<protein>
    <submittedName>
        <fullName evidence="1">Uncharacterized protein</fullName>
    </submittedName>
</protein>
<evidence type="ECO:0000313" key="1">
    <source>
        <dbReference type="EMBL" id="MBP2237451.1"/>
    </source>
</evidence>
<dbReference type="Proteomes" id="UP000730739">
    <property type="component" value="Unassembled WGS sequence"/>
</dbReference>
<name>A0ABS4R3J4_9HYPH</name>
<comment type="caution">
    <text evidence="1">The sequence shown here is derived from an EMBL/GenBank/DDBJ whole genome shotgun (WGS) entry which is preliminary data.</text>
</comment>
<reference evidence="1 2" key="1">
    <citation type="submission" date="2021-03" db="EMBL/GenBank/DDBJ databases">
        <title>Genomic Encyclopedia of Type Strains, Phase IV (KMG-IV): sequencing the most valuable type-strain genomes for metagenomic binning, comparative biology and taxonomic classification.</title>
        <authorList>
            <person name="Goeker M."/>
        </authorList>
    </citation>
    <scope>NUCLEOTIDE SEQUENCE [LARGE SCALE GENOMIC DNA]</scope>
    <source>
        <strain evidence="1 2">DSM 13372</strain>
    </source>
</reference>
<gene>
    <name evidence="1" type="ORF">J2Z31_003969</name>
</gene>
<organism evidence="1 2">
    <name type="scientific">Sinorhizobium kostiense</name>
    <dbReference type="NCBI Taxonomy" id="76747"/>
    <lineage>
        <taxon>Bacteria</taxon>
        <taxon>Pseudomonadati</taxon>
        <taxon>Pseudomonadota</taxon>
        <taxon>Alphaproteobacteria</taxon>
        <taxon>Hyphomicrobiales</taxon>
        <taxon>Rhizobiaceae</taxon>
        <taxon>Sinorhizobium/Ensifer group</taxon>
        <taxon>Sinorhizobium</taxon>
    </lineage>
</organism>
<accession>A0ABS4R3J4</accession>